<evidence type="ECO:0000256" key="5">
    <source>
        <dbReference type="ARBA" id="ARBA00022741"/>
    </source>
</evidence>
<dbReference type="InterPro" id="IPR013106">
    <property type="entry name" value="Ig_V-set"/>
</dbReference>
<feature type="domain" description="Ig-like" evidence="19">
    <location>
        <begin position="571"/>
        <end position="667"/>
    </location>
</feature>
<feature type="domain" description="Ig-like" evidence="19">
    <location>
        <begin position="233"/>
        <end position="343"/>
    </location>
</feature>
<reference evidence="20 21" key="1">
    <citation type="submission" date="2022-05" db="EMBL/GenBank/DDBJ databases">
        <authorList>
            <consortium name="Genoscope - CEA"/>
            <person name="William W."/>
        </authorList>
    </citation>
    <scope>NUCLEOTIDE SEQUENCE [LARGE SCALE GENOMIC DNA]</scope>
</reference>
<evidence type="ECO:0000256" key="13">
    <source>
        <dbReference type="ARBA" id="ARBA00051243"/>
    </source>
</evidence>
<keyword evidence="21" id="KW-1185">Reference proteome</keyword>
<dbReference type="InterPro" id="IPR036179">
    <property type="entry name" value="Ig-like_dom_sf"/>
</dbReference>
<feature type="domain" description="Ig-like" evidence="19">
    <location>
        <begin position="674"/>
        <end position="783"/>
    </location>
</feature>
<dbReference type="InterPro" id="IPR003599">
    <property type="entry name" value="Ig_sub"/>
</dbReference>
<dbReference type="Gene3D" id="3.30.200.20">
    <property type="entry name" value="Phosphorylase Kinase, domain 1"/>
    <property type="match status" value="1"/>
</dbReference>
<keyword evidence="3 16" id="KW-0812">Transmembrane</keyword>
<feature type="domain" description="Ig-like" evidence="19">
    <location>
        <begin position="455"/>
        <end position="564"/>
    </location>
</feature>
<dbReference type="InterPro" id="IPR008266">
    <property type="entry name" value="Tyr_kinase_AS"/>
</dbReference>
<keyword evidence="8 16" id="KW-0472">Membrane</keyword>
<evidence type="ECO:0000256" key="14">
    <source>
        <dbReference type="PROSITE-ProRule" id="PRU10141"/>
    </source>
</evidence>
<evidence type="ECO:0000259" key="19">
    <source>
        <dbReference type="PROSITE" id="PS50835"/>
    </source>
</evidence>
<sequence>MTCLHRHSLDSTFILLVICGSIGLSAQQSGEMRVKRSRLPEIIAARVIRKRKIEEKVRSFALRVDEVIRKAIDCQQGGAKRSYRSFATVLISIIISFLLLALFGRVGTNNERFLFFLTDPTVQSRTNITGEKPKFVFPDLIRKTKKELRAGDKFELTCEAIGKPTPIVTWYKDGKIYERFHDGQRPGPHDYQLEFNGLDIADSGSYMCNVSNELGFLTLTYNLTVQDLIRSQPNILIIWEQRSPIYVGQNVEIFCTIVTKDPNTKYHWYHSDTNTIPNDENLGVLIDPRLYEQPAYNGGDEKLAHVKFTLTLQNVTIDQSGLYGCQAENRIGYESRQTNLTVTHRSIIIPPVFADTLAGTLTEWPVSHSVMLKCDASEAAPLKYTWLKDGKILRARILDPYLNTSMWHLHWELPLKLNELDVADSGSYMCNVSNAFGFLTYTYNITVEDLIRSQPNILIIWEQKSPIYVGQSVEILCTIMTFDPNTKYYWYYSDTNIPNEENLGVLIDPRLYEQPAFNGENHEMAHVKFTLTLQNVTIDQSGLYGCQAENLIGYESRQTILTVTHRSIIIPPVFAGMKYLVLTGTLTEWSVGHSVMLKCKADGAAPLKYTWLKDGKILRARTLDPYLNTSIWYLKLKDLVPGDAGEYTCIVSNPYGSINHTYSVRVQDVIRSQPQILVIWEQKSPLYVGQNVEIYCTILTFDPNTKYRWYYSDTNIPDEDNLGVLIDRRLYEQPAYNGGNQEMAHVTFTLTLQNLTINQSGLYGCQAENVIGLESRQTNLTVTHRPFPTISTGSLPNSTTNTPTSWQENTFPGSTSSVTQTEIIIYVVSSIVLVLIVCCIIFACVKLRRRKGTVKLPDAKYDVASDQVNVQPQRFATRTVSVSSTGSAAMFLRQRSFRNRLDSRLTNVLEVEVPYDEAWEIERNQLVLSDVLGEGAFGRVIKAKAIGLNNMPDTLTVAVKMLKEDASDQELLDLVSEMKVMKSIGKHKNIVNLLGVCTQDGPLYVVVEYAVHGDLRQFLQDRRPGLESGPQSHEVLTLQDLLSFCYQVAKGMDFLSSRKCIHRDIAARNILVAEDRVMKIADFGLARNIREDDYYRKTTDGRLPVKWMAIEALIDRVYTTQSDVWSFGILTWEIITFGGSPYPGIPVEKLYSLLKSGYRMIRPINCSKELYQLMLNCWNEAAEKRPTFPDLVRAFDAMISLVSDKEYLDLQPPLVSPLSPRTPSSSEEDNVFGSSEHVCDFTNSKSDSLNNPNDDGFHHGSEDTEHDGEDGYADIRQHPDDEPLLDFSGSKTSLSSKSSLFAKRSLNQLNGSIASLSSQMSKQMRAMEDKEGGDGEHAGLLENDASQGSDEAFETIDNVNPRTGPTISEEPSKSSDGVLETSLDSEEIDPDVLIKYTPPKKPNLPRRPSQQTEV</sequence>
<dbReference type="SUPFAM" id="SSF56112">
    <property type="entry name" value="Protein kinase-like (PK-like)"/>
    <property type="match status" value="1"/>
</dbReference>
<gene>
    <name evidence="20" type="ORF">PEVE_00024659</name>
</gene>
<dbReference type="Proteomes" id="UP001159427">
    <property type="component" value="Unassembled WGS sequence"/>
</dbReference>
<keyword evidence="9" id="KW-1015">Disulfide bond</keyword>
<dbReference type="EMBL" id="CALNXI010000330">
    <property type="protein sequence ID" value="CAH3024960.1"/>
    <property type="molecule type" value="Genomic_DNA"/>
</dbReference>
<dbReference type="EC" id="2.7.10.1" evidence="2"/>
<dbReference type="InterPro" id="IPR001245">
    <property type="entry name" value="Ser-Thr/Tyr_kinase_cat_dom"/>
</dbReference>
<dbReference type="PROSITE" id="PS00107">
    <property type="entry name" value="PROTEIN_KINASE_ATP"/>
    <property type="match status" value="1"/>
</dbReference>
<evidence type="ECO:0000256" key="3">
    <source>
        <dbReference type="ARBA" id="ARBA00022692"/>
    </source>
</evidence>
<evidence type="ECO:0000259" key="18">
    <source>
        <dbReference type="PROSITE" id="PS50011"/>
    </source>
</evidence>
<feature type="region of interest" description="Disordered" evidence="15">
    <location>
        <begin position="791"/>
        <end position="812"/>
    </location>
</feature>
<evidence type="ECO:0000256" key="12">
    <source>
        <dbReference type="ARBA" id="ARBA00023319"/>
    </source>
</evidence>
<comment type="catalytic activity">
    <reaction evidence="13">
        <text>L-tyrosyl-[protein] + ATP = O-phospho-L-tyrosyl-[protein] + ADP + H(+)</text>
        <dbReference type="Rhea" id="RHEA:10596"/>
        <dbReference type="Rhea" id="RHEA-COMP:10136"/>
        <dbReference type="Rhea" id="RHEA-COMP:20101"/>
        <dbReference type="ChEBI" id="CHEBI:15378"/>
        <dbReference type="ChEBI" id="CHEBI:30616"/>
        <dbReference type="ChEBI" id="CHEBI:46858"/>
        <dbReference type="ChEBI" id="CHEBI:61978"/>
        <dbReference type="ChEBI" id="CHEBI:456216"/>
        <dbReference type="EC" id="2.7.10.1"/>
    </reaction>
</comment>
<feature type="compositionally biased region" description="Basic and acidic residues" evidence="15">
    <location>
        <begin position="1325"/>
        <end position="1339"/>
    </location>
</feature>
<dbReference type="InterPro" id="IPR050122">
    <property type="entry name" value="RTK"/>
</dbReference>
<dbReference type="InterPro" id="IPR013098">
    <property type="entry name" value="Ig_I-set"/>
</dbReference>
<keyword evidence="10" id="KW-0675">Receptor</keyword>
<dbReference type="PRINTS" id="PR00109">
    <property type="entry name" value="TYRKINASE"/>
</dbReference>
<comment type="subcellular location">
    <subcellularLocation>
        <location evidence="1">Membrane</location>
        <topology evidence="1">Single-pass membrane protein</topology>
    </subcellularLocation>
</comment>
<dbReference type="InterPro" id="IPR020635">
    <property type="entry name" value="Tyr_kinase_cat_dom"/>
</dbReference>
<feature type="compositionally biased region" description="Low complexity" evidence="15">
    <location>
        <begin position="791"/>
        <end position="805"/>
    </location>
</feature>
<dbReference type="Pfam" id="PF07686">
    <property type="entry name" value="V-set"/>
    <property type="match status" value="2"/>
</dbReference>
<feature type="domain" description="Protein kinase" evidence="18">
    <location>
        <begin position="926"/>
        <end position="1199"/>
    </location>
</feature>
<dbReference type="Pfam" id="PF07679">
    <property type="entry name" value="I-set"/>
    <property type="match status" value="2"/>
</dbReference>
<evidence type="ECO:0000256" key="17">
    <source>
        <dbReference type="SAM" id="SignalP"/>
    </source>
</evidence>
<evidence type="ECO:0000256" key="16">
    <source>
        <dbReference type="SAM" id="Phobius"/>
    </source>
</evidence>
<feature type="compositionally biased region" description="Polar residues" evidence="15">
    <location>
        <begin position="1241"/>
        <end position="1253"/>
    </location>
</feature>
<evidence type="ECO:0000256" key="1">
    <source>
        <dbReference type="ARBA" id="ARBA00004167"/>
    </source>
</evidence>
<evidence type="ECO:0000313" key="21">
    <source>
        <dbReference type="Proteomes" id="UP001159427"/>
    </source>
</evidence>
<dbReference type="InterPro" id="IPR013783">
    <property type="entry name" value="Ig-like_fold"/>
</dbReference>
<dbReference type="InterPro" id="IPR007110">
    <property type="entry name" value="Ig-like_dom"/>
</dbReference>
<dbReference type="PANTHER" id="PTHR24416">
    <property type="entry name" value="TYROSINE-PROTEIN KINASE RECEPTOR"/>
    <property type="match status" value="1"/>
</dbReference>
<keyword evidence="5 14" id="KW-0547">Nucleotide-binding</keyword>
<dbReference type="PANTHER" id="PTHR24416:SF550">
    <property type="entry name" value="FIBROBLAST GROWTH FACTOR RECEPTOR HOMOLOG 1-RELATED"/>
    <property type="match status" value="1"/>
</dbReference>
<dbReference type="InterPro" id="IPR011009">
    <property type="entry name" value="Kinase-like_dom_sf"/>
</dbReference>
<dbReference type="SMART" id="SM00409">
    <property type="entry name" value="IG"/>
    <property type="match status" value="6"/>
</dbReference>
<organism evidence="20 21">
    <name type="scientific">Porites evermanni</name>
    <dbReference type="NCBI Taxonomy" id="104178"/>
    <lineage>
        <taxon>Eukaryota</taxon>
        <taxon>Metazoa</taxon>
        <taxon>Cnidaria</taxon>
        <taxon>Anthozoa</taxon>
        <taxon>Hexacorallia</taxon>
        <taxon>Scleractinia</taxon>
        <taxon>Fungiina</taxon>
        <taxon>Poritidae</taxon>
        <taxon>Porites</taxon>
    </lineage>
</organism>
<name>A0ABN8M8V0_9CNID</name>
<evidence type="ECO:0000256" key="10">
    <source>
        <dbReference type="ARBA" id="ARBA00023170"/>
    </source>
</evidence>
<feature type="compositionally biased region" description="Polar residues" evidence="15">
    <location>
        <begin position="1357"/>
        <end position="1366"/>
    </location>
</feature>
<evidence type="ECO:0000313" key="20">
    <source>
        <dbReference type="EMBL" id="CAH3024960.1"/>
    </source>
</evidence>
<dbReference type="SUPFAM" id="SSF48726">
    <property type="entry name" value="Immunoglobulin"/>
    <property type="match status" value="6"/>
</dbReference>
<evidence type="ECO:0000256" key="2">
    <source>
        <dbReference type="ARBA" id="ARBA00011902"/>
    </source>
</evidence>
<evidence type="ECO:0000256" key="6">
    <source>
        <dbReference type="ARBA" id="ARBA00022840"/>
    </source>
</evidence>
<accession>A0ABN8M8V0</accession>
<dbReference type="InterPro" id="IPR017441">
    <property type="entry name" value="Protein_kinase_ATP_BS"/>
</dbReference>
<evidence type="ECO:0000256" key="8">
    <source>
        <dbReference type="ARBA" id="ARBA00023136"/>
    </source>
</evidence>
<evidence type="ECO:0000256" key="11">
    <source>
        <dbReference type="ARBA" id="ARBA00023180"/>
    </source>
</evidence>
<evidence type="ECO:0000256" key="9">
    <source>
        <dbReference type="ARBA" id="ARBA00023157"/>
    </source>
</evidence>
<evidence type="ECO:0000256" key="7">
    <source>
        <dbReference type="ARBA" id="ARBA00022989"/>
    </source>
</evidence>
<evidence type="ECO:0000256" key="4">
    <source>
        <dbReference type="ARBA" id="ARBA00022729"/>
    </source>
</evidence>
<keyword evidence="11" id="KW-0325">Glycoprotein</keyword>
<feature type="chain" id="PRO_5045351320" description="receptor protein-tyrosine kinase" evidence="17">
    <location>
        <begin position="27"/>
        <end position="1414"/>
    </location>
</feature>
<dbReference type="PROSITE" id="PS50011">
    <property type="entry name" value="PROTEIN_KINASE_DOM"/>
    <property type="match status" value="1"/>
</dbReference>
<feature type="transmembrane region" description="Helical" evidence="16">
    <location>
        <begin position="823"/>
        <end position="845"/>
    </location>
</feature>
<feature type="transmembrane region" description="Helical" evidence="16">
    <location>
        <begin position="86"/>
        <end position="104"/>
    </location>
</feature>
<protein>
    <recommendedName>
        <fullName evidence="2">receptor protein-tyrosine kinase</fullName>
        <ecNumber evidence="2">2.7.10.1</ecNumber>
    </recommendedName>
</protein>
<keyword evidence="7 16" id="KW-1133">Transmembrane helix</keyword>
<comment type="caution">
    <text evidence="20">The sequence shown here is derived from an EMBL/GenBank/DDBJ whole genome shotgun (WGS) entry which is preliminary data.</text>
</comment>
<dbReference type="InterPro" id="IPR003598">
    <property type="entry name" value="Ig_sub2"/>
</dbReference>
<proteinExistence type="predicted"/>
<dbReference type="InterPro" id="IPR000719">
    <property type="entry name" value="Prot_kinase_dom"/>
</dbReference>
<dbReference type="PROSITE" id="PS50835">
    <property type="entry name" value="IG_LIKE"/>
    <property type="match status" value="6"/>
</dbReference>
<feature type="domain" description="Ig-like" evidence="19">
    <location>
        <begin position="350"/>
        <end position="446"/>
    </location>
</feature>
<dbReference type="PROSITE" id="PS00109">
    <property type="entry name" value="PROTEIN_KINASE_TYR"/>
    <property type="match status" value="1"/>
</dbReference>
<feature type="binding site" evidence="14">
    <location>
        <position position="960"/>
    </location>
    <ligand>
        <name>ATP</name>
        <dbReference type="ChEBI" id="CHEBI:30616"/>
    </ligand>
</feature>
<dbReference type="Gene3D" id="2.60.40.10">
    <property type="entry name" value="Immunoglobulins"/>
    <property type="match status" value="6"/>
</dbReference>
<dbReference type="SMART" id="SM00219">
    <property type="entry name" value="TyrKc"/>
    <property type="match status" value="1"/>
</dbReference>
<feature type="region of interest" description="Disordered" evidence="15">
    <location>
        <begin position="1213"/>
        <end position="1290"/>
    </location>
</feature>
<dbReference type="SMART" id="SM00408">
    <property type="entry name" value="IGc2"/>
    <property type="match status" value="6"/>
</dbReference>
<keyword evidence="6 14" id="KW-0067">ATP-binding</keyword>
<evidence type="ECO:0000256" key="15">
    <source>
        <dbReference type="SAM" id="MobiDB-lite"/>
    </source>
</evidence>
<feature type="region of interest" description="Disordered" evidence="15">
    <location>
        <begin position="1317"/>
        <end position="1414"/>
    </location>
</feature>
<keyword evidence="12" id="KW-0393">Immunoglobulin domain</keyword>
<dbReference type="Pfam" id="PF13927">
    <property type="entry name" value="Ig_3"/>
    <property type="match status" value="2"/>
</dbReference>
<dbReference type="Pfam" id="PF07714">
    <property type="entry name" value="PK_Tyr_Ser-Thr"/>
    <property type="match status" value="1"/>
</dbReference>
<dbReference type="Gene3D" id="1.10.510.10">
    <property type="entry name" value="Transferase(Phosphotransferase) domain 1"/>
    <property type="match status" value="1"/>
</dbReference>
<feature type="domain" description="Ig-like" evidence="19">
    <location>
        <begin position="133"/>
        <end position="224"/>
    </location>
</feature>
<feature type="signal peptide" evidence="17">
    <location>
        <begin position="1"/>
        <end position="26"/>
    </location>
</feature>
<keyword evidence="4 17" id="KW-0732">Signal</keyword>